<dbReference type="InterPro" id="IPR036388">
    <property type="entry name" value="WH-like_DNA-bd_sf"/>
</dbReference>
<organism evidence="3 4">
    <name type="scientific">Natronogracilivirga saccharolytica</name>
    <dbReference type="NCBI Taxonomy" id="2812953"/>
    <lineage>
        <taxon>Bacteria</taxon>
        <taxon>Pseudomonadati</taxon>
        <taxon>Balneolota</taxon>
        <taxon>Balneolia</taxon>
        <taxon>Balneolales</taxon>
        <taxon>Cyclonatronaceae</taxon>
        <taxon>Natronogracilivirga</taxon>
    </lineage>
</organism>
<comment type="caution">
    <text evidence="3">The sequence shown here is derived from an EMBL/GenBank/DDBJ whole genome shotgun (WGS) entry which is preliminary data.</text>
</comment>
<reference evidence="3" key="1">
    <citation type="submission" date="2021-02" db="EMBL/GenBank/DDBJ databases">
        <title>Natronogracilivirga saccharolytica gen. nov. sp. nov. a new anaerobic, haloalkiliphilic carbohydrate-fermenting bacterium from soda lake and proposing of Cyclonatronumiaceae fam. nov. in the phylum Balneolaeota.</title>
        <authorList>
            <person name="Zhilina T.N."/>
            <person name="Sorokin D.Y."/>
            <person name="Zavarzina D.G."/>
            <person name="Toshchakov S.V."/>
            <person name="Kublanov I.V."/>
        </authorList>
    </citation>
    <scope>NUCLEOTIDE SEQUENCE</scope>
    <source>
        <strain evidence="3">Z-1702</strain>
    </source>
</reference>
<protein>
    <recommendedName>
        <fullName evidence="2">Filamentation induced by cAMP protein Fic-like C-terminal domain-containing protein</fullName>
    </recommendedName>
</protein>
<name>A0A8J7UWB6_9BACT</name>
<accession>A0A8J7UWB6</accession>
<sequence>MQFSEIMETLQLRHKPHFRDNYLQPTLKSGFIEMTIPDKPKSSKQKYRLTEKGRELREQLKKEL</sequence>
<evidence type="ECO:0000313" key="3">
    <source>
        <dbReference type="EMBL" id="MBP3192054.1"/>
    </source>
</evidence>
<feature type="compositionally biased region" description="Basic and acidic residues" evidence="1">
    <location>
        <begin position="48"/>
        <end position="64"/>
    </location>
</feature>
<dbReference type="EMBL" id="JAFIDN010000003">
    <property type="protein sequence ID" value="MBP3192054.1"/>
    <property type="molecule type" value="Genomic_DNA"/>
</dbReference>
<gene>
    <name evidence="3" type="ORF">NATSA_05205</name>
</gene>
<dbReference type="Gene3D" id="1.10.10.10">
    <property type="entry name" value="Winged helix-like DNA-binding domain superfamily/Winged helix DNA-binding domain"/>
    <property type="match status" value="1"/>
</dbReference>
<dbReference type="AlphaFoldDB" id="A0A8J7UWB6"/>
<dbReference type="Proteomes" id="UP000673975">
    <property type="component" value="Unassembled WGS sequence"/>
</dbReference>
<feature type="domain" description="Filamentation induced by cAMP protein Fic-like C-terminal" evidence="2">
    <location>
        <begin position="3"/>
        <end position="50"/>
    </location>
</feature>
<evidence type="ECO:0000256" key="1">
    <source>
        <dbReference type="SAM" id="MobiDB-lite"/>
    </source>
</evidence>
<dbReference type="Pfam" id="PF21247">
    <property type="entry name" value="Fic-like_C"/>
    <property type="match status" value="1"/>
</dbReference>
<evidence type="ECO:0000313" key="4">
    <source>
        <dbReference type="Proteomes" id="UP000673975"/>
    </source>
</evidence>
<dbReference type="InterPro" id="IPR049514">
    <property type="entry name" value="Fic-like_C"/>
</dbReference>
<feature type="region of interest" description="Disordered" evidence="1">
    <location>
        <begin position="34"/>
        <end position="64"/>
    </location>
</feature>
<keyword evidence="4" id="KW-1185">Reference proteome</keyword>
<evidence type="ECO:0000259" key="2">
    <source>
        <dbReference type="Pfam" id="PF21247"/>
    </source>
</evidence>
<proteinExistence type="predicted"/>